<feature type="non-terminal residue" evidence="1">
    <location>
        <position position="1"/>
    </location>
</feature>
<dbReference type="EMBL" id="WIUZ02000009">
    <property type="protein sequence ID" value="KAF9784110.1"/>
    <property type="molecule type" value="Genomic_DNA"/>
</dbReference>
<organism evidence="1 2">
    <name type="scientific">Thelephora terrestris</name>
    <dbReference type="NCBI Taxonomy" id="56493"/>
    <lineage>
        <taxon>Eukaryota</taxon>
        <taxon>Fungi</taxon>
        <taxon>Dikarya</taxon>
        <taxon>Basidiomycota</taxon>
        <taxon>Agaricomycotina</taxon>
        <taxon>Agaricomycetes</taxon>
        <taxon>Thelephorales</taxon>
        <taxon>Thelephoraceae</taxon>
        <taxon>Thelephora</taxon>
    </lineage>
</organism>
<sequence>APPALVITPAKRHGPQHPSMSTLVIRRNNSFSAGRNQLKREILPPSLKDLLYDVSKKSRTARVAKDNLNMEQLTFCSKLLSELHRKQCWAIASPFYEPVDWVSLNILTY</sequence>
<gene>
    <name evidence="1" type="ORF">BJ322DRAFT_982721</name>
</gene>
<reference evidence="1" key="1">
    <citation type="journal article" date="2020" name="Nat. Commun.">
        <title>Large-scale genome sequencing of mycorrhizal fungi provides insights into the early evolution of symbiotic traits.</title>
        <authorList>
            <person name="Miyauchi S."/>
            <person name="Kiss E."/>
            <person name="Kuo A."/>
            <person name="Drula E."/>
            <person name="Kohler A."/>
            <person name="Sanchez-Garcia M."/>
            <person name="Morin E."/>
            <person name="Andreopoulos B."/>
            <person name="Barry K.W."/>
            <person name="Bonito G."/>
            <person name="Buee M."/>
            <person name="Carver A."/>
            <person name="Chen C."/>
            <person name="Cichocki N."/>
            <person name="Clum A."/>
            <person name="Culley D."/>
            <person name="Crous P.W."/>
            <person name="Fauchery L."/>
            <person name="Girlanda M."/>
            <person name="Hayes R.D."/>
            <person name="Keri Z."/>
            <person name="LaButti K."/>
            <person name="Lipzen A."/>
            <person name="Lombard V."/>
            <person name="Magnuson J."/>
            <person name="Maillard F."/>
            <person name="Murat C."/>
            <person name="Nolan M."/>
            <person name="Ohm R.A."/>
            <person name="Pangilinan J."/>
            <person name="Pereira M.F."/>
            <person name="Perotto S."/>
            <person name="Peter M."/>
            <person name="Pfister S."/>
            <person name="Riley R."/>
            <person name="Sitrit Y."/>
            <person name="Stielow J.B."/>
            <person name="Szollosi G."/>
            <person name="Zifcakova L."/>
            <person name="Stursova M."/>
            <person name="Spatafora J.W."/>
            <person name="Tedersoo L."/>
            <person name="Vaario L.M."/>
            <person name="Yamada A."/>
            <person name="Yan M."/>
            <person name="Wang P."/>
            <person name="Xu J."/>
            <person name="Bruns T."/>
            <person name="Baldrian P."/>
            <person name="Vilgalys R."/>
            <person name="Dunand C."/>
            <person name="Henrissat B."/>
            <person name="Grigoriev I.V."/>
            <person name="Hibbett D."/>
            <person name="Nagy L.G."/>
            <person name="Martin F.M."/>
        </authorList>
    </citation>
    <scope>NUCLEOTIDE SEQUENCE</scope>
    <source>
        <strain evidence="1">UH-Tt-Lm1</strain>
    </source>
</reference>
<evidence type="ECO:0000313" key="2">
    <source>
        <dbReference type="Proteomes" id="UP000736335"/>
    </source>
</evidence>
<comment type="caution">
    <text evidence="1">The sequence shown here is derived from an EMBL/GenBank/DDBJ whole genome shotgun (WGS) entry which is preliminary data.</text>
</comment>
<reference evidence="1" key="2">
    <citation type="submission" date="2020-11" db="EMBL/GenBank/DDBJ databases">
        <authorList>
            <consortium name="DOE Joint Genome Institute"/>
            <person name="Kuo A."/>
            <person name="Miyauchi S."/>
            <person name="Kiss E."/>
            <person name="Drula E."/>
            <person name="Kohler A."/>
            <person name="Sanchez-Garcia M."/>
            <person name="Andreopoulos B."/>
            <person name="Barry K.W."/>
            <person name="Bonito G."/>
            <person name="Buee M."/>
            <person name="Carver A."/>
            <person name="Chen C."/>
            <person name="Cichocki N."/>
            <person name="Clum A."/>
            <person name="Culley D."/>
            <person name="Crous P.W."/>
            <person name="Fauchery L."/>
            <person name="Girlanda M."/>
            <person name="Hayes R."/>
            <person name="Keri Z."/>
            <person name="Labutti K."/>
            <person name="Lipzen A."/>
            <person name="Lombard V."/>
            <person name="Magnuson J."/>
            <person name="Maillard F."/>
            <person name="Morin E."/>
            <person name="Murat C."/>
            <person name="Nolan M."/>
            <person name="Ohm R."/>
            <person name="Pangilinan J."/>
            <person name="Pereira M."/>
            <person name="Perotto S."/>
            <person name="Peter M."/>
            <person name="Riley R."/>
            <person name="Sitrit Y."/>
            <person name="Stielow B."/>
            <person name="Szollosi G."/>
            <person name="Zifcakova L."/>
            <person name="Stursova M."/>
            <person name="Spatafora J.W."/>
            <person name="Tedersoo L."/>
            <person name="Vaario L.-M."/>
            <person name="Yamada A."/>
            <person name="Yan M."/>
            <person name="Wang P."/>
            <person name="Xu J."/>
            <person name="Bruns T."/>
            <person name="Baldrian P."/>
            <person name="Vilgalys R."/>
            <person name="Henrissat B."/>
            <person name="Grigoriev I.V."/>
            <person name="Hibbett D."/>
            <person name="Nagy L.G."/>
            <person name="Martin F.M."/>
        </authorList>
    </citation>
    <scope>NUCLEOTIDE SEQUENCE</scope>
    <source>
        <strain evidence="1">UH-Tt-Lm1</strain>
    </source>
</reference>
<dbReference type="OrthoDB" id="784962at2759"/>
<name>A0A9P6L611_9AGAM</name>
<feature type="non-terminal residue" evidence="1">
    <location>
        <position position="109"/>
    </location>
</feature>
<dbReference type="Proteomes" id="UP000736335">
    <property type="component" value="Unassembled WGS sequence"/>
</dbReference>
<evidence type="ECO:0000313" key="1">
    <source>
        <dbReference type="EMBL" id="KAF9784110.1"/>
    </source>
</evidence>
<keyword evidence="2" id="KW-1185">Reference proteome</keyword>
<accession>A0A9P6L611</accession>
<protein>
    <submittedName>
        <fullName evidence="1">Uncharacterized protein</fullName>
    </submittedName>
</protein>
<proteinExistence type="predicted"/>
<dbReference type="AlphaFoldDB" id="A0A9P6L611"/>